<protein>
    <submittedName>
        <fullName evidence="1">Uncharacterized protein</fullName>
    </submittedName>
</protein>
<dbReference type="Proteomes" id="UP001055879">
    <property type="component" value="Linkage Group LG07"/>
</dbReference>
<evidence type="ECO:0000313" key="1">
    <source>
        <dbReference type="EMBL" id="KAI3715098.1"/>
    </source>
</evidence>
<gene>
    <name evidence="1" type="ORF">L6452_22065</name>
</gene>
<comment type="caution">
    <text evidence="1">The sequence shown here is derived from an EMBL/GenBank/DDBJ whole genome shotgun (WGS) entry which is preliminary data.</text>
</comment>
<accession>A0ACB9B0G1</accession>
<reference evidence="2" key="1">
    <citation type="journal article" date="2022" name="Mol. Ecol. Resour.">
        <title>The genomes of chicory, endive, great burdock and yacon provide insights into Asteraceae palaeo-polyploidization history and plant inulin production.</title>
        <authorList>
            <person name="Fan W."/>
            <person name="Wang S."/>
            <person name="Wang H."/>
            <person name="Wang A."/>
            <person name="Jiang F."/>
            <person name="Liu H."/>
            <person name="Zhao H."/>
            <person name="Xu D."/>
            <person name="Zhang Y."/>
        </authorList>
    </citation>
    <scope>NUCLEOTIDE SEQUENCE [LARGE SCALE GENOMIC DNA]</scope>
    <source>
        <strain evidence="2">cv. Niubang</strain>
    </source>
</reference>
<evidence type="ECO:0000313" key="2">
    <source>
        <dbReference type="Proteomes" id="UP001055879"/>
    </source>
</evidence>
<organism evidence="1 2">
    <name type="scientific">Arctium lappa</name>
    <name type="common">Greater burdock</name>
    <name type="synonym">Lappa major</name>
    <dbReference type="NCBI Taxonomy" id="4217"/>
    <lineage>
        <taxon>Eukaryota</taxon>
        <taxon>Viridiplantae</taxon>
        <taxon>Streptophyta</taxon>
        <taxon>Embryophyta</taxon>
        <taxon>Tracheophyta</taxon>
        <taxon>Spermatophyta</taxon>
        <taxon>Magnoliopsida</taxon>
        <taxon>eudicotyledons</taxon>
        <taxon>Gunneridae</taxon>
        <taxon>Pentapetalae</taxon>
        <taxon>asterids</taxon>
        <taxon>campanulids</taxon>
        <taxon>Asterales</taxon>
        <taxon>Asteraceae</taxon>
        <taxon>Carduoideae</taxon>
        <taxon>Cardueae</taxon>
        <taxon>Arctiinae</taxon>
        <taxon>Arctium</taxon>
    </lineage>
</organism>
<dbReference type="EMBL" id="CM042053">
    <property type="protein sequence ID" value="KAI3715098.1"/>
    <property type="molecule type" value="Genomic_DNA"/>
</dbReference>
<keyword evidence="2" id="KW-1185">Reference proteome</keyword>
<proteinExistence type="predicted"/>
<name>A0ACB9B0G1_ARCLA</name>
<sequence length="88" mass="10379">MNKYRFRMSVRSEMCRIRRLVLCEKLDTNLCGQKDFLSEDFAVMDSQVCVMRNAMNSQNRVMRIVVFSLVYHAIVLICYSDLRIVACM</sequence>
<reference evidence="1 2" key="2">
    <citation type="journal article" date="2022" name="Mol. Ecol. Resour.">
        <title>The genomes of chicory, endive, great burdock and yacon provide insights into Asteraceae paleo-polyploidization history and plant inulin production.</title>
        <authorList>
            <person name="Fan W."/>
            <person name="Wang S."/>
            <person name="Wang H."/>
            <person name="Wang A."/>
            <person name="Jiang F."/>
            <person name="Liu H."/>
            <person name="Zhao H."/>
            <person name="Xu D."/>
            <person name="Zhang Y."/>
        </authorList>
    </citation>
    <scope>NUCLEOTIDE SEQUENCE [LARGE SCALE GENOMIC DNA]</scope>
    <source>
        <strain evidence="2">cv. Niubang</strain>
    </source>
</reference>